<dbReference type="PANTHER" id="PTHR15492:SF1">
    <property type="entry name" value="CYCLIN-D1-BINDING PROTEIN 1"/>
    <property type="match status" value="1"/>
</dbReference>
<evidence type="ECO:0000313" key="3">
    <source>
        <dbReference type="EMBL" id="KAL1406290.1"/>
    </source>
</evidence>
<protein>
    <recommendedName>
        <fullName evidence="2">Cyclin-D1-binding protein 1-like N-terminal domain-containing protein</fullName>
    </recommendedName>
</protein>
<dbReference type="EMBL" id="JBBXJM010000006">
    <property type="protein sequence ID" value="KAL1406290.1"/>
    <property type="molecule type" value="Genomic_DNA"/>
</dbReference>
<dbReference type="Proteomes" id="UP001565368">
    <property type="component" value="Unassembled WGS sequence"/>
</dbReference>
<dbReference type="Gene3D" id="1.20.1410.10">
    <property type="entry name" value="I/LWEQ domain"/>
    <property type="match status" value="1"/>
</dbReference>
<feature type="compositionally biased region" description="Acidic residues" evidence="1">
    <location>
        <begin position="203"/>
        <end position="231"/>
    </location>
</feature>
<feature type="region of interest" description="Disordered" evidence="1">
    <location>
        <begin position="202"/>
        <end position="231"/>
    </location>
</feature>
<comment type="caution">
    <text evidence="3">The sequence shown here is derived from an EMBL/GenBank/DDBJ whole genome shotgun (WGS) entry which is preliminary data.</text>
</comment>
<evidence type="ECO:0000313" key="4">
    <source>
        <dbReference type="Proteomes" id="UP001565368"/>
    </source>
</evidence>
<dbReference type="InterPro" id="IPR026907">
    <property type="entry name" value="GCIP-like"/>
</dbReference>
<evidence type="ECO:0000259" key="2">
    <source>
        <dbReference type="Pfam" id="PF13324"/>
    </source>
</evidence>
<reference evidence="3 4" key="1">
    <citation type="submission" date="2023-08" db="EMBL/GenBank/DDBJ databases">
        <title>Annotated Genome Sequence of Vanrija albida AlHP1.</title>
        <authorList>
            <person name="Herzog R."/>
        </authorList>
    </citation>
    <scope>NUCLEOTIDE SEQUENCE [LARGE SCALE GENOMIC DNA]</scope>
    <source>
        <strain evidence="3 4">AlHP1</strain>
    </source>
</reference>
<proteinExistence type="predicted"/>
<sequence length="374" mass="39636">MSTKAKVPPAKSLAAARADISKSLRALDVVTNAKPSGTRVPVPAAGLSDILLALLASIKKETTTLALAFKPPITEGAIAQQLDKLTDQVGRLVSCVLAAAGAGGDARSLLVADWNEGVLHLGSELERLLTVLEESLGTAVPAASSSKVTDDNPYLAHTGLVWDAVDRFVASLPKTEVAAVTKHWEGQKETVRDAWSEYKEFLEDAEEGDEDESEDEDGSDNDDGDDDDEWGMLEKGLDAKLSATERKRSEAAKPLLGLHQILHAQLPRHLGLLVQSPEEGYAALVDASGAVVAAFDTAVSAMYPEQDGAEVAAALDALGKASRALAAAFGTRLASAPAEKVKKEAAESFVARWLARLDAEELEWETKRLALVQL</sequence>
<organism evidence="3 4">
    <name type="scientific">Vanrija albida</name>
    <dbReference type="NCBI Taxonomy" id="181172"/>
    <lineage>
        <taxon>Eukaryota</taxon>
        <taxon>Fungi</taxon>
        <taxon>Dikarya</taxon>
        <taxon>Basidiomycota</taxon>
        <taxon>Agaricomycotina</taxon>
        <taxon>Tremellomycetes</taxon>
        <taxon>Trichosporonales</taxon>
        <taxon>Trichosporonaceae</taxon>
        <taxon>Vanrija</taxon>
    </lineage>
</organism>
<accession>A0ABR3PV04</accession>
<dbReference type="Pfam" id="PF13324">
    <property type="entry name" value="GCIP_N"/>
    <property type="match status" value="1"/>
</dbReference>
<dbReference type="InterPro" id="IPR049317">
    <property type="entry name" value="GCIP-like_N"/>
</dbReference>
<dbReference type="RefSeq" id="XP_069206234.1">
    <property type="nucleotide sequence ID" value="XM_069356393.1"/>
</dbReference>
<dbReference type="GeneID" id="95989029"/>
<dbReference type="PANTHER" id="PTHR15492">
    <property type="entry name" value="CYCLIN D1-BINDING PROTEIN 1"/>
    <property type="match status" value="1"/>
</dbReference>
<gene>
    <name evidence="3" type="ORF">Q8F55_007986</name>
</gene>
<evidence type="ECO:0000256" key="1">
    <source>
        <dbReference type="SAM" id="MobiDB-lite"/>
    </source>
</evidence>
<feature type="domain" description="Cyclin-D1-binding protein 1-like N-terminal" evidence="2">
    <location>
        <begin position="54"/>
        <end position="204"/>
    </location>
</feature>
<keyword evidence="4" id="KW-1185">Reference proteome</keyword>
<name>A0ABR3PV04_9TREE</name>